<feature type="compositionally biased region" description="Basic and acidic residues" evidence="6">
    <location>
        <begin position="41"/>
        <end position="55"/>
    </location>
</feature>
<evidence type="ECO:0000256" key="1">
    <source>
        <dbReference type="ARBA" id="ARBA00004141"/>
    </source>
</evidence>
<feature type="transmembrane region" description="Helical" evidence="7">
    <location>
        <begin position="679"/>
        <end position="700"/>
    </location>
</feature>
<evidence type="ECO:0000256" key="2">
    <source>
        <dbReference type="ARBA" id="ARBA00022448"/>
    </source>
</evidence>
<dbReference type="PANTHER" id="PTHR23504:SF15">
    <property type="entry name" value="MAJOR FACILITATOR SUPERFAMILY (MFS) PROFILE DOMAIN-CONTAINING PROTEIN"/>
    <property type="match status" value="1"/>
</dbReference>
<feature type="compositionally biased region" description="Polar residues" evidence="6">
    <location>
        <begin position="1"/>
        <end position="21"/>
    </location>
</feature>
<dbReference type="EMBL" id="VSWD01000013">
    <property type="protein sequence ID" value="KAK3084415.1"/>
    <property type="molecule type" value="Genomic_DNA"/>
</dbReference>
<dbReference type="GO" id="GO:0016020">
    <property type="term" value="C:membrane"/>
    <property type="evidence" value="ECO:0007669"/>
    <property type="project" value="UniProtKB-SubCell"/>
</dbReference>
<keyword evidence="3 7" id="KW-0812">Transmembrane</keyword>
<dbReference type="InterPro" id="IPR011701">
    <property type="entry name" value="MFS"/>
</dbReference>
<dbReference type="PANTHER" id="PTHR23504">
    <property type="entry name" value="MAJOR FACILITATOR SUPERFAMILY DOMAIN-CONTAINING PROTEIN 10"/>
    <property type="match status" value="1"/>
</dbReference>
<evidence type="ECO:0000313" key="10">
    <source>
        <dbReference type="Proteomes" id="UP001186944"/>
    </source>
</evidence>
<dbReference type="InterPro" id="IPR036259">
    <property type="entry name" value="MFS_trans_sf"/>
</dbReference>
<dbReference type="CDD" id="cd17330">
    <property type="entry name" value="MFS_SLC46_TetA_like"/>
    <property type="match status" value="1"/>
</dbReference>
<feature type="domain" description="Major facilitator superfamily (MFS) profile" evidence="8">
    <location>
        <begin position="85"/>
        <end position="705"/>
    </location>
</feature>
<reference evidence="9" key="1">
    <citation type="submission" date="2019-08" db="EMBL/GenBank/DDBJ databases">
        <title>The improved chromosome-level genome for the pearl oyster Pinctada fucata martensii using PacBio sequencing and Hi-C.</title>
        <authorList>
            <person name="Zheng Z."/>
        </authorList>
    </citation>
    <scope>NUCLEOTIDE SEQUENCE</scope>
    <source>
        <strain evidence="9">ZZ-2019</strain>
        <tissue evidence="9">Adductor muscle</tissue>
    </source>
</reference>
<evidence type="ECO:0000256" key="7">
    <source>
        <dbReference type="SAM" id="Phobius"/>
    </source>
</evidence>
<dbReference type="InterPro" id="IPR001958">
    <property type="entry name" value="Tet-R_TetA/multi-R_MdtG-like"/>
</dbReference>
<keyword evidence="4 7" id="KW-1133">Transmembrane helix</keyword>
<feature type="region of interest" description="Disordered" evidence="6">
    <location>
        <begin position="1"/>
        <end position="56"/>
    </location>
</feature>
<dbReference type="AlphaFoldDB" id="A0AA88XFJ7"/>
<feature type="transmembrane region" description="Helical" evidence="7">
    <location>
        <begin position="573"/>
        <end position="594"/>
    </location>
</feature>
<feature type="transmembrane region" description="Helical" evidence="7">
    <location>
        <begin position="272"/>
        <end position="294"/>
    </location>
</feature>
<feature type="transmembrane region" description="Helical" evidence="7">
    <location>
        <begin position="113"/>
        <end position="132"/>
    </location>
</feature>
<keyword evidence="10" id="KW-1185">Reference proteome</keyword>
<dbReference type="Pfam" id="PF07690">
    <property type="entry name" value="MFS_1"/>
    <property type="match status" value="2"/>
</dbReference>
<evidence type="ECO:0000313" key="9">
    <source>
        <dbReference type="EMBL" id="KAK3084415.1"/>
    </source>
</evidence>
<evidence type="ECO:0000256" key="5">
    <source>
        <dbReference type="ARBA" id="ARBA00023136"/>
    </source>
</evidence>
<evidence type="ECO:0000256" key="3">
    <source>
        <dbReference type="ARBA" id="ARBA00022692"/>
    </source>
</evidence>
<feature type="transmembrane region" description="Helical" evidence="7">
    <location>
        <begin position="231"/>
        <end position="252"/>
    </location>
</feature>
<feature type="transmembrane region" description="Helical" evidence="7">
    <location>
        <begin position="542"/>
        <end position="561"/>
    </location>
</feature>
<dbReference type="SUPFAM" id="SSF103473">
    <property type="entry name" value="MFS general substrate transporter"/>
    <property type="match status" value="1"/>
</dbReference>
<evidence type="ECO:0000259" key="8">
    <source>
        <dbReference type="PROSITE" id="PS50850"/>
    </source>
</evidence>
<sequence>MKNSATMTTESSLPSNCNHDNQITDKGNKMESSINETQNDDDTKCNHDNDSDSTKKKSTCLGMLRQKLSIVEPTATPVNWKMLGLIFVSLVGIHIILLRFGYLARLAQSFSSAFSLTFLFPFLPEMVVYFGYKEEDKGYYAGLVASAVFAGRAFGSYFWGWLSDKYGRRPVVMITVFGNGLCSLVFGFTINLPMAIATRFLTGLANGTVGTAKTILYEISDNTNQAVGMSILAMSWGAGVILGPTIGGLLAAPAKKYPDVFDPDGLFGQFPYLLPSLFVAGACFIVVVIDFFLLPETMVKNKEVSLEVKAEEKENVIESSNTNSQHINMGITEKASLLRPDENKVGLISMSVEDLQLEAESGTFQVKLARSREDLRRRRTFSDSKNHNGAVEPNDLKGSLPNVAHRSNIHNHNYSNLGSLPNVVIQMESESRQPKSVHRMVSCPNGHFERKEMDEKLEEKEKMIFVKEEEEVNCSKPSERKGIIAKIKGSSLFVLFRIPEVREAVMVYTVFSFAIIGFEEIFTVWASTKIWFAGLGFDPAEIGMALGITAAPMLLLNFYIFPFLVKKFDLKKTFIASSILNGIVITMVPALHLIHANQTALWVALMVLTIPQKILNSCCFSASSLFVNNSSPKHLAGAVNGIAMTGTAIARSLAPAIGGSVFAWSIGYGSPNIGPPFDVNLSFFMFGFILWLTGIYAIFLSESLNKQKNS</sequence>
<feature type="transmembrane region" description="Helical" evidence="7">
    <location>
        <begin position="505"/>
        <end position="527"/>
    </location>
</feature>
<dbReference type="PROSITE" id="PS50850">
    <property type="entry name" value="MFS"/>
    <property type="match status" value="1"/>
</dbReference>
<feature type="transmembrane region" description="Helical" evidence="7">
    <location>
        <begin position="138"/>
        <end position="159"/>
    </location>
</feature>
<dbReference type="PRINTS" id="PR01035">
    <property type="entry name" value="TCRTETA"/>
</dbReference>
<keyword evidence="5 7" id="KW-0472">Membrane</keyword>
<dbReference type="Proteomes" id="UP001186944">
    <property type="component" value="Unassembled WGS sequence"/>
</dbReference>
<protein>
    <recommendedName>
        <fullName evidence="8">Major facilitator superfamily (MFS) profile domain-containing protein</fullName>
    </recommendedName>
</protein>
<accession>A0AA88XFJ7</accession>
<feature type="transmembrane region" description="Helical" evidence="7">
    <location>
        <begin position="171"/>
        <end position="190"/>
    </location>
</feature>
<proteinExistence type="predicted"/>
<name>A0AA88XFJ7_PINIB</name>
<dbReference type="GO" id="GO:0022857">
    <property type="term" value="F:transmembrane transporter activity"/>
    <property type="evidence" value="ECO:0007669"/>
    <property type="project" value="InterPro"/>
</dbReference>
<dbReference type="Gene3D" id="1.20.1250.20">
    <property type="entry name" value="MFS general substrate transporter like domains"/>
    <property type="match status" value="2"/>
</dbReference>
<comment type="caution">
    <text evidence="9">The sequence shown here is derived from an EMBL/GenBank/DDBJ whole genome shotgun (WGS) entry which is preliminary data.</text>
</comment>
<organism evidence="9 10">
    <name type="scientific">Pinctada imbricata</name>
    <name type="common">Atlantic pearl-oyster</name>
    <name type="synonym">Pinctada martensii</name>
    <dbReference type="NCBI Taxonomy" id="66713"/>
    <lineage>
        <taxon>Eukaryota</taxon>
        <taxon>Metazoa</taxon>
        <taxon>Spiralia</taxon>
        <taxon>Lophotrochozoa</taxon>
        <taxon>Mollusca</taxon>
        <taxon>Bivalvia</taxon>
        <taxon>Autobranchia</taxon>
        <taxon>Pteriomorphia</taxon>
        <taxon>Pterioida</taxon>
        <taxon>Pterioidea</taxon>
        <taxon>Pteriidae</taxon>
        <taxon>Pinctada</taxon>
    </lineage>
</organism>
<dbReference type="InterPro" id="IPR020846">
    <property type="entry name" value="MFS_dom"/>
</dbReference>
<gene>
    <name evidence="9" type="ORF">FSP39_013236</name>
</gene>
<evidence type="ECO:0000256" key="6">
    <source>
        <dbReference type="SAM" id="MobiDB-lite"/>
    </source>
</evidence>
<keyword evidence="2" id="KW-0813">Transport</keyword>
<evidence type="ECO:0000256" key="4">
    <source>
        <dbReference type="ARBA" id="ARBA00022989"/>
    </source>
</evidence>
<feature type="transmembrane region" description="Helical" evidence="7">
    <location>
        <begin position="82"/>
        <end position="101"/>
    </location>
</feature>
<comment type="subcellular location">
    <subcellularLocation>
        <location evidence="1">Membrane</location>
        <topology evidence="1">Multi-pass membrane protein</topology>
    </subcellularLocation>
</comment>